<proteinExistence type="predicted"/>
<dbReference type="GO" id="GO:0048564">
    <property type="term" value="P:photosystem I assembly"/>
    <property type="evidence" value="ECO:0007669"/>
    <property type="project" value="InterPro"/>
</dbReference>
<dbReference type="PANTHER" id="PTHR36770">
    <property type="entry name" value="PHOTOSYSTEM I ASSEMBLY FACTOR PSA3, CHLOROPLASTIC"/>
    <property type="match status" value="1"/>
</dbReference>
<accession>A0AAV7FLM3</accession>
<protein>
    <submittedName>
        <fullName evidence="1">Uncharacterized protein</fullName>
    </submittedName>
</protein>
<dbReference type="InterPro" id="IPR037736">
    <property type="entry name" value="PSA3"/>
</dbReference>
<keyword evidence="2" id="KW-1185">Reference proteome</keyword>
<name>A0AAV7FLM3_DENCH</name>
<sequence length="124" mass="13208">MGSLAATSWPPLSFSLLPGSLTAGSRGARASSRVGLRIGGPVAYMERSPNSLTGFASKLIGSLPIVGLLARIVNDEGGVGDDLIDFAEFRRRVGKKCSITDSRAFIEFKDRRGRVRLLPSVTVM</sequence>
<reference evidence="1 2" key="1">
    <citation type="journal article" date="2021" name="Hortic Res">
        <title>Chromosome-scale assembly of the Dendrobium chrysotoxum genome enhances the understanding of orchid evolution.</title>
        <authorList>
            <person name="Zhang Y."/>
            <person name="Zhang G.Q."/>
            <person name="Zhang D."/>
            <person name="Liu X.D."/>
            <person name="Xu X.Y."/>
            <person name="Sun W.H."/>
            <person name="Yu X."/>
            <person name="Zhu X."/>
            <person name="Wang Z.W."/>
            <person name="Zhao X."/>
            <person name="Zhong W.Y."/>
            <person name="Chen H."/>
            <person name="Yin W.L."/>
            <person name="Huang T."/>
            <person name="Niu S.C."/>
            <person name="Liu Z.J."/>
        </authorList>
    </citation>
    <scope>NUCLEOTIDE SEQUENCE [LARGE SCALE GENOMIC DNA]</scope>
    <source>
        <strain evidence="1">Lindl</strain>
    </source>
</reference>
<evidence type="ECO:0000313" key="1">
    <source>
        <dbReference type="EMBL" id="KAH0435250.1"/>
    </source>
</evidence>
<dbReference type="PANTHER" id="PTHR36770:SF1">
    <property type="entry name" value="PHOTOSYSTEM I ASSEMBLY FACTOR PSA3, CHLOROPLASTIC"/>
    <property type="match status" value="1"/>
</dbReference>
<evidence type="ECO:0000313" key="2">
    <source>
        <dbReference type="Proteomes" id="UP000775213"/>
    </source>
</evidence>
<organism evidence="1 2">
    <name type="scientific">Dendrobium chrysotoxum</name>
    <name type="common">Orchid</name>
    <dbReference type="NCBI Taxonomy" id="161865"/>
    <lineage>
        <taxon>Eukaryota</taxon>
        <taxon>Viridiplantae</taxon>
        <taxon>Streptophyta</taxon>
        <taxon>Embryophyta</taxon>
        <taxon>Tracheophyta</taxon>
        <taxon>Spermatophyta</taxon>
        <taxon>Magnoliopsida</taxon>
        <taxon>Liliopsida</taxon>
        <taxon>Asparagales</taxon>
        <taxon>Orchidaceae</taxon>
        <taxon>Epidendroideae</taxon>
        <taxon>Malaxideae</taxon>
        <taxon>Dendrobiinae</taxon>
        <taxon>Dendrobium</taxon>
    </lineage>
</organism>
<gene>
    <name evidence="1" type="ORF">IEQ34_026660</name>
</gene>
<dbReference type="AlphaFoldDB" id="A0AAV7FLM3"/>
<dbReference type="Proteomes" id="UP000775213">
    <property type="component" value="Unassembled WGS sequence"/>
</dbReference>
<comment type="caution">
    <text evidence="1">The sequence shown here is derived from an EMBL/GenBank/DDBJ whole genome shotgun (WGS) entry which is preliminary data.</text>
</comment>
<dbReference type="EMBL" id="JAGFBR010000772">
    <property type="protein sequence ID" value="KAH0435250.1"/>
    <property type="molecule type" value="Genomic_DNA"/>
</dbReference>